<name>A0A433QDH0_9FUNG</name>
<dbReference type="Proteomes" id="UP000274822">
    <property type="component" value="Unassembled WGS sequence"/>
</dbReference>
<reference evidence="2 3" key="1">
    <citation type="journal article" date="2018" name="New Phytol.">
        <title>Phylogenomics of Endogonaceae and evolution of mycorrhizas within Mucoromycota.</title>
        <authorList>
            <person name="Chang Y."/>
            <person name="Desiro A."/>
            <person name="Na H."/>
            <person name="Sandor L."/>
            <person name="Lipzen A."/>
            <person name="Clum A."/>
            <person name="Barry K."/>
            <person name="Grigoriev I.V."/>
            <person name="Martin F.M."/>
            <person name="Stajich J.E."/>
            <person name="Smith M.E."/>
            <person name="Bonito G."/>
            <person name="Spatafora J.W."/>
        </authorList>
    </citation>
    <scope>NUCLEOTIDE SEQUENCE [LARGE SCALE GENOMIC DNA]</scope>
    <source>
        <strain evidence="2 3">AD002</strain>
    </source>
</reference>
<keyword evidence="3" id="KW-1185">Reference proteome</keyword>
<feature type="compositionally biased region" description="Low complexity" evidence="1">
    <location>
        <begin position="74"/>
        <end position="93"/>
    </location>
</feature>
<dbReference type="EMBL" id="RBNJ01007774">
    <property type="protein sequence ID" value="RUS27802.1"/>
    <property type="molecule type" value="Genomic_DNA"/>
</dbReference>
<protein>
    <submittedName>
        <fullName evidence="2">Uncharacterized protein</fullName>
    </submittedName>
</protein>
<feature type="region of interest" description="Disordered" evidence="1">
    <location>
        <begin position="67"/>
        <end position="93"/>
    </location>
</feature>
<evidence type="ECO:0000313" key="3">
    <source>
        <dbReference type="Proteomes" id="UP000274822"/>
    </source>
</evidence>
<evidence type="ECO:0000256" key="1">
    <source>
        <dbReference type="SAM" id="MobiDB-lite"/>
    </source>
</evidence>
<evidence type="ECO:0000313" key="2">
    <source>
        <dbReference type="EMBL" id="RUS27802.1"/>
    </source>
</evidence>
<comment type="caution">
    <text evidence="2">The sequence shown here is derived from an EMBL/GenBank/DDBJ whole genome shotgun (WGS) entry which is preliminary data.</text>
</comment>
<gene>
    <name evidence="2" type="ORF">BC938DRAFT_482719</name>
</gene>
<proteinExistence type="predicted"/>
<dbReference type="AlphaFoldDB" id="A0A433QDH0"/>
<sequence length="93" mass="10542">MRTVENNGKPDRSGLYESLRTVKANKRGETQETTVQTWKKATLFHLELYSPKNPWEARLQGHSPNLQCTHFRTPSSSLDMLSPSPSPRASSSR</sequence>
<organism evidence="2 3">
    <name type="scientific">Jimgerdemannia flammicorona</name>
    <dbReference type="NCBI Taxonomy" id="994334"/>
    <lineage>
        <taxon>Eukaryota</taxon>
        <taxon>Fungi</taxon>
        <taxon>Fungi incertae sedis</taxon>
        <taxon>Mucoromycota</taxon>
        <taxon>Mucoromycotina</taxon>
        <taxon>Endogonomycetes</taxon>
        <taxon>Endogonales</taxon>
        <taxon>Endogonaceae</taxon>
        <taxon>Jimgerdemannia</taxon>
    </lineage>
</organism>
<accession>A0A433QDH0</accession>